<evidence type="ECO:0000313" key="2">
    <source>
        <dbReference type="EMBL" id="CAG7893744.1"/>
    </source>
</evidence>
<feature type="transmembrane region" description="Helical" evidence="1">
    <location>
        <begin position="117"/>
        <end position="135"/>
    </location>
</feature>
<accession>A0A3P6AIS0</accession>
<keyword evidence="1" id="KW-1133">Transmembrane helix</keyword>
<dbReference type="EMBL" id="LR031573">
    <property type="protein sequence ID" value="VDC89109.1"/>
    <property type="molecule type" value="Genomic_DNA"/>
</dbReference>
<evidence type="ECO:0000256" key="1">
    <source>
        <dbReference type="SAM" id="Phobius"/>
    </source>
</evidence>
<gene>
    <name evidence="3" type="ORF">BRAA02T07157Z</name>
    <name evidence="2" type="ORF">BRAPAZ1V2_A02P26960.2</name>
</gene>
<organism evidence="3">
    <name type="scientific">Brassica campestris</name>
    <name type="common">Field mustard</name>
    <dbReference type="NCBI Taxonomy" id="3711"/>
    <lineage>
        <taxon>Eukaryota</taxon>
        <taxon>Viridiplantae</taxon>
        <taxon>Streptophyta</taxon>
        <taxon>Embryophyta</taxon>
        <taxon>Tracheophyta</taxon>
        <taxon>Spermatophyta</taxon>
        <taxon>Magnoliopsida</taxon>
        <taxon>eudicotyledons</taxon>
        <taxon>Gunneridae</taxon>
        <taxon>Pentapetalae</taxon>
        <taxon>rosids</taxon>
        <taxon>malvids</taxon>
        <taxon>Brassicales</taxon>
        <taxon>Brassicaceae</taxon>
        <taxon>Brassiceae</taxon>
        <taxon>Brassica</taxon>
    </lineage>
</organism>
<dbReference type="Proteomes" id="UP000694005">
    <property type="component" value="Chromosome A02"/>
</dbReference>
<reference evidence="3" key="1">
    <citation type="submission" date="2018-11" db="EMBL/GenBank/DDBJ databases">
        <authorList>
            <consortium name="Genoscope - CEA"/>
            <person name="William W."/>
        </authorList>
    </citation>
    <scope>NUCLEOTIDE SEQUENCE</scope>
</reference>
<protein>
    <recommendedName>
        <fullName evidence="4">DUF223 domain-containing protein</fullName>
    </recommendedName>
</protein>
<sequence>QETRTHDSVGKQLIKFFVYNLTDGNAMVAQLLKVHPVVGDYQTSTHHFKIGFYQTTFLAKVDDFSNVPDRIVSFGSLENKMIKRKDNIKLLVDNVKMMCTLCDHYAKQVYDHITSNISTIIICVIMFSSIVLLELKGIY</sequence>
<name>A0A3P6AIS0_BRACM</name>
<dbReference type="Gramene" id="A02p26960.2_BraZ1">
    <property type="protein sequence ID" value="A02p26960.2_BraZ1.CDS"/>
    <property type="gene ID" value="A02g26960.2_BraZ1"/>
</dbReference>
<feature type="non-terminal residue" evidence="3">
    <location>
        <position position="1"/>
    </location>
</feature>
<proteinExistence type="predicted"/>
<evidence type="ECO:0008006" key="4">
    <source>
        <dbReference type="Google" id="ProtNLM"/>
    </source>
</evidence>
<keyword evidence="1" id="KW-0812">Transmembrane</keyword>
<keyword evidence="1" id="KW-0472">Membrane</keyword>
<dbReference type="EMBL" id="LS974618">
    <property type="protein sequence ID" value="CAG7893744.1"/>
    <property type="molecule type" value="Genomic_DNA"/>
</dbReference>
<evidence type="ECO:0000313" key="3">
    <source>
        <dbReference type="EMBL" id="VDC89109.1"/>
    </source>
</evidence>
<dbReference type="AlphaFoldDB" id="A0A3P6AIS0"/>